<protein>
    <submittedName>
        <fullName evidence="1">Uncharacterized protein</fullName>
    </submittedName>
</protein>
<organism evidence="1">
    <name type="scientific">Anguilla anguilla</name>
    <name type="common">European freshwater eel</name>
    <name type="synonym">Muraena anguilla</name>
    <dbReference type="NCBI Taxonomy" id="7936"/>
    <lineage>
        <taxon>Eukaryota</taxon>
        <taxon>Metazoa</taxon>
        <taxon>Chordata</taxon>
        <taxon>Craniata</taxon>
        <taxon>Vertebrata</taxon>
        <taxon>Euteleostomi</taxon>
        <taxon>Actinopterygii</taxon>
        <taxon>Neopterygii</taxon>
        <taxon>Teleostei</taxon>
        <taxon>Anguilliformes</taxon>
        <taxon>Anguillidae</taxon>
        <taxon>Anguilla</taxon>
    </lineage>
</organism>
<dbReference type="AlphaFoldDB" id="A0A0E9P6A7"/>
<proteinExistence type="predicted"/>
<accession>A0A0E9P6A7</accession>
<dbReference type="EMBL" id="GBXM01108451">
    <property type="protein sequence ID" value="JAH00126.1"/>
    <property type="molecule type" value="Transcribed_RNA"/>
</dbReference>
<evidence type="ECO:0000313" key="1">
    <source>
        <dbReference type="EMBL" id="JAH00126.1"/>
    </source>
</evidence>
<sequence>MCRSVNRVVYVFGPQVREPPADITPTFLTTGVLSNAQTGRLRGPLCPAGVW</sequence>
<name>A0A0E9P6A7_ANGAN</name>
<reference evidence="1" key="2">
    <citation type="journal article" date="2015" name="Fish Shellfish Immunol.">
        <title>Early steps in the European eel (Anguilla anguilla)-Vibrio vulnificus interaction in the gills: Role of the RtxA13 toxin.</title>
        <authorList>
            <person name="Callol A."/>
            <person name="Pajuelo D."/>
            <person name="Ebbesson L."/>
            <person name="Teles M."/>
            <person name="MacKenzie S."/>
            <person name="Amaro C."/>
        </authorList>
    </citation>
    <scope>NUCLEOTIDE SEQUENCE</scope>
</reference>
<reference evidence="1" key="1">
    <citation type="submission" date="2014-11" db="EMBL/GenBank/DDBJ databases">
        <authorList>
            <person name="Amaro Gonzalez C."/>
        </authorList>
    </citation>
    <scope>NUCLEOTIDE SEQUENCE</scope>
</reference>